<evidence type="ECO:0000313" key="3">
    <source>
        <dbReference type="Proteomes" id="UP000005239"/>
    </source>
</evidence>
<sequence length="124" mass="13558">MPGGLIAWGKNRFLKRKSPERAVHAVLPPEPARHVRFDGFRESQSPGVPNPLAVRLPLWVWLSCNPQPVTATEAPIGGPCSNRANGPGRGPGRERAEGHQCTEVGNRLRNTGRRLFISRALSPL</sequence>
<dbReference type="Proteomes" id="UP000005239">
    <property type="component" value="Unassembled WGS sequence"/>
</dbReference>
<reference evidence="3" key="1">
    <citation type="journal article" date="2008" name="Nat. Genet.">
        <title>The Pristionchus pacificus genome provides a unique perspective on nematode lifestyle and parasitism.</title>
        <authorList>
            <person name="Dieterich C."/>
            <person name="Clifton S.W."/>
            <person name="Schuster L.N."/>
            <person name="Chinwalla A."/>
            <person name="Delehaunty K."/>
            <person name="Dinkelacker I."/>
            <person name="Fulton L."/>
            <person name="Fulton R."/>
            <person name="Godfrey J."/>
            <person name="Minx P."/>
            <person name="Mitreva M."/>
            <person name="Roeseler W."/>
            <person name="Tian H."/>
            <person name="Witte H."/>
            <person name="Yang S.P."/>
            <person name="Wilson R.K."/>
            <person name="Sommer R.J."/>
        </authorList>
    </citation>
    <scope>NUCLEOTIDE SEQUENCE [LARGE SCALE GENOMIC DNA]</scope>
    <source>
        <strain evidence="3">PS312</strain>
    </source>
</reference>
<feature type="region of interest" description="Disordered" evidence="1">
    <location>
        <begin position="71"/>
        <end position="100"/>
    </location>
</feature>
<accession>A0A2A6CIM2</accession>
<organism evidence="2 3">
    <name type="scientific">Pristionchus pacificus</name>
    <name type="common">Parasitic nematode worm</name>
    <dbReference type="NCBI Taxonomy" id="54126"/>
    <lineage>
        <taxon>Eukaryota</taxon>
        <taxon>Metazoa</taxon>
        <taxon>Ecdysozoa</taxon>
        <taxon>Nematoda</taxon>
        <taxon>Chromadorea</taxon>
        <taxon>Rhabditida</taxon>
        <taxon>Rhabditina</taxon>
        <taxon>Diplogasteromorpha</taxon>
        <taxon>Diplogasteroidea</taxon>
        <taxon>Neodiplogasteridae</taxon>
        <taxon>Pristionchus</taxon>
    </lineage>
</organism>
<name>A0A2A6CIM2_PRIPA</name>
<dbReference type="AlphaFoldDB" id="A0A2A6CIM2"/>
<accession>A0A8R1YNA7</accession>
<protein>
    <submittedName>
        <fullName evidence="2">Uncharacterized protein</fullName>
    </submittedName>
</protein>
<reference evidence="2" key="2">
    <citation type="submission" date="2022-06" db="UniProtKB">
        <authorList>
            <consortium name="EnsemblMetazoa"/>
        </authorList>
    </citation>
    <scope>IDENTIFICATION</scope>
    <source>
        <strain evidence="2">PS312</strain>
    </source>
</reference>
<evidence type="ECO:0000313" key="2">
    <source>
        <dbReference type="EnsemblMetazoa" id="PPA33883.1"/>
    </source>
</evidence>
<proteinExistence type="predicted"/>
<dbReference type="EnsemblMetazoa" id="PPA33883.1">
    <property type="protein sequence ID" value="PPA33883.1"/>
    <property type="gene ID" value="WBGene00272252"/>
</dbReference>
<evidence type="ECO:0000256" key="1">
    <source>
        <dbReference type="SAM" id="MobiDB-lite"/>
    </source>
</evidence>
<keyword evidence="3" id="KW-1185">Reference proteome</keyword>
<feature type="compositionally biased region" description="Basic and acidic residues" evidence="1">
    <location>
        <begin position="91"/>
        <end position="100"/>
    </location>
</feature>
<gene>
    <name evidence="2" type="primary">WBGene00272252</name>
</gene>